<dbReference type="SUPFAM" id="SSF53300">
    <property type="entry name" value="vWA-like"/>
    <property type="match status" value="1"/>
</dbReference>
<dbReference type="InterPro" id="IPR036465">
    <property type="entry name" value="vWFA_dom_sf"/>
</dbReference>
<protein>
    <submittedName>
        <fullName evidence="3">HEAT repeat protein</fullName>
    </submittedName>
</protein>
<dbReference type="SMART" id="SM00327">
    <property type="entry name" value="VWA"/>
    <property type="match status" value="1"/>
</dbReference>
<dbReference type="Gene3D" id="1.25.10.10">
    <property type="entry name" value="Leucine-rich Repeat Variant"/>
    <property type="match status" value="2"/>
</dbReference>
<dbReference type="InterPro" id="IPR004155">
    <property type="entry name" value="PBS_lyase_HEAT"/>
</dbReference>
<dbReference type="Pfam" id="PF13646">
    <property type="entry name" value="HEAT_2"/>
    <property type="match status" value="2"/>
</dbReference>
<dbReference type="EMBL" id="CP036434">
    <property type="protein sequence ID" value="QDV06849.1"/>
    <property type="molecule type" value="Genomic_DNA"/>
</dbReference>
<gene>
    <name evidence="3" type="ORF">Poly30_23650</name>
</gene>
<dbReference type="InterPro" id="IPR002035">
    <property type="entry name" value="VWF_A"/>
</dbReference>
<dbReference type="Pfam" id="PF13768">
    <property type="entry name" value="VWA_3"/>
    <property type="match status" value="1"/>
</dbReference>
<evidence type="ECO:0000256" key="1">
    <source>
        <dbReference type="SAM" id="MobiDB-lite"/>
    </source>
</evidence>
<feature type="domain" description="VWFA" evidence="2">
    <location>
        <begin position="401"/>
        <end position="607"/>
    </location>
</feature>
<dbReference type="PANTHER" id="PTHR12697">
    <property type="entry name" value="PBS LYASE HEAT-LIKE PROTEIN"/>
    <property type="match status" value="1"/>
</dbReference>
<dbReference type="SUPFAM" id="SSF48371">
    <property type="entry name" value="ARM repeat"/>
    <property type="match status" value="1"/>
</dbReference>
<evidence type="ECO:0000313" key="3">
    <source>
        <dbReference type="EMBL" id="QDV06849.1"/>
    </source>
</evidence>
<dbReference type="AlphaFoldDB" id="A0A518ERX8"/>
<dbReference type="InterPro" id="IPR011989">
    <property type="entry name" value="ARM-like"/>
</dbReference>
<accession>A0A518ERX8</accession>
<dbReference type="OrthoDB" id="246044at2"/>
<feature type="region of interest" description="Disordered" evidence="1">
    <location>
        <begin position="1"/>
        <end position="21"/>
    </location>
</feature>
<dbReference type="GO" id="GO:0016491">
    <property type="term" value="F:oxidoreductase activity"/>
    <property type="evidence" value="ECO:0007669"/>
    <property type="project" value="TreeGrafter"/>
</dbReference>
<dbReference type="InterPro" id="IPR016024">
    <property type="entry name" value="ARM-type_fold"/>
</dbReference>
<dbReference type="SMART" id="SM00567">
    <property type="entry name" value="EZ_HEAT"/>
    <property type="match status" value="5"/>
</dbReference>
<dbReference type="PROSITE" id="PS50234">
    <property type="entry name" value="VWFA"/>
    <property type="match status" value="1"/>
</dbReference>
<dbReference type="Proteomes" id="UP000320390">
    <property type="component" value="Chromosome"/>
</dbReference>
<reference evidence="3 4" key="1">
    <citation type="submission" date="2019-02" db="EMBL/GenBank/DDBJ databases">
        <title>Deep-cultivation of Planctomycetes and their phenomic and genomic characterization uncovers novel biology.</title>
        <authorList>
            <person name="Wiegand S."/>
            <person name="Jogler M."/>
            <person name="Boedeker C."/>
            <person name="Pinto D."/>
            <person name="Vollmers J."/>
            <person name="Rivas-Marin E."/>
            <person name="Kohn T."/>
            <person name="Peeters S.H."/>
            <person name="Heuer A."/>
            <person name="Rast P."/>
            <person name="Oberbeckmann S."/>
            <person name="Bunk B."/>
            <person name="Jeske O."/>
            <person name="Meyerdierks A."/>
            <person name="Storesund J.E."/>
            <person name="Kallscheuer N."/>
            <person name="Luecker S."/>
            <person name="Lage O.M."/>
            <person name="Pohl T."/>
            <person name="Merkel B.J."/>
            <person name="Hornburger P."/>
            <person name="Mueller R.-W."/>
            <person name="Bruemmer F."/>
            <person name="Labrenz M."/>
            <person name="Spormann A.M."/>
            <person name="Op den Camp H."/>
            <person name="Overmann J."/>
            <person name="Amann R."/>
            <person name="Jetten M.S.M."/>
            <person name="Mascher T."/>
            <person name="Medema M.H."/>
            <person name="Devos D.P."/>
            <person name="Kaster A.-K."/>
            <person name="Ovreas L."/>
            <person name="Rohde M."/>
            <person name="Galperin M.Y."/>
            <person name="Jogler C."/>
        </authorList>
    </citation>
    <scope>NUCLEOTIDE SEQUENCE [LARGE SCALE GENOMIC DNA]</scope>
    <source>
        <strain evidence="3 4">Poly30</strain>
    </source>
</reference>
<sequence>MGEGGVARFPRESSGGSKREENLYLDYTEGLQRPSTPPLCLALDVPRTTRIVFMAHPALLALAVTLFSLAPAGPSRSAAVPNAYVSAPGGSVSSSALRGSVYSSALGGSVYSSAPGARGAADDTVRDFKKYFRKLKDSASRQEAVLTLLDVEAPDVVDALVPLLGDKDPEVARAAARVLSSFKERPPIDRLIAAFEEEKKDDVRIGLLQAMRDGGYKGLGEVVVESLQDRNWAIRRLCVLALAAGGDPAVAPSIAPLAEDEEPAVRCAVIDGLASLKAKDEALAAARAHLADEVWQVRASAISALGSVRDRDSIPLLIERLGLEEGRLISDVGESLDNLTGRTFGTRLKQWQSFWEAYGDRYQIPSDEELAKLRATQAERRKTYGAGGGTSFHGVETPSRSLLFVIDVSGSMEDLVVEKERFEGANYPSWARMDIVKTELASTIESLEPHVNFGIIAFATKTKRWKKTLVPANVINKESALDFVKRLEPLGGNSKADLAEVGLGAAANLGAGKTNTYGALSLALGLEDGGSHVKQDYLGEVDTIFFLSDGRPTHGKYIEPKEIGERITEANALRKVVLHTIAIGNFDKSFMKGLAENNGGVFVDLGK</sequence>
<evidence type="ECO:0000313" key="4">
    <source>
        <dbReference type="Proteomes" id="UP000320390"/>
    </source>
</evidence>
<keyword evidence="4" id="KW-1185">Reference proteome</keyword>
<proteinExistence type="predicted"/>
<evidence type="ECO:0000259" key="2">
    <source>
        <dbReference type="PROSITE" id="PS50234"/>
    </source>
</evidence>
<dbReference type="PANTHER" id="PTHR12697:SF5">
    <property type="entry name" value="DEOXYHYPUSINE HYDROXYLASE"/>
    <property type="match status" value="1"/>
</dbReference>
<organism evidence="3 4">
    <name type="scientific">Saltatorellus ferox</name>
    <dbReference type="NCBI Taxonomy" id="2528018"/>
    <lineage>
        <taxon>Bacteria</taxon>
        <taxon>Pseudomonadati</taxon>
        <taxon>Planctomycetota</taxon>
        <taxon>Planctomycetia</taxon>
        <taxon>Planctomycetia incertae sedis</taxon>
        <taxon>Saltatorellus</taxon>
    </lineage>
</organism>
<name>A0A518ERX8_9BACT</name>
<dbReference type="Gene3D" id="3.40.50.410">
    <property type="entry name" value="von Willebrand factor, type A domain"/>
    <property type="match status" value="1"/>
</dbReference>